<dbReference type="EMBL" id="GBRH01244245">
    <property type="protein sequence ID" value="JAD53650.1"/>
    <property type="molecule type" value="Transcribed_RNA"/>
</dbReference>
<accession>A0A0A9AXM8</accession>
<evidence type="ECO:0000313" key="1">
    <source>
        <dbReference type="EMBL" id="JAD53650.1"/>
    </source>
</evidence>
<dbReference type="AlphaFoldDB" id="A0A0A9AXM8"/>
<organism evidence="1">
    <name type="scientific">Arundo donax</name>
    <name type="common">Giant reed</name>
    <name type="synonym">Donax arundinaceus</name>
    <dbReference type="NCBI Taxonomy" id="35708"/>
    <lineage>
        <taxon>Eukaryota</taxon>
        <taxon>Viridiplantae</taxon>
        <taxon>Streptophyta</taxon>
        <taxon>Embryophyta</taxon>
        <taxon>Tracheophyta</taxon>
        <taxon>Spermatophyta</taxon>
        <taxon>Magnoliopsida</taxon>
        <taxon>Liliopsida</taxon>
        <taxon>Poales</taxon>
        <taxon>Poaceae</taxon>
        <taxon>PACMAD clade</taxon>
        <taxon>Arundinoideae</taxon>
        <taxon>Arundineae</taxon>
        <taxon>Arundo</taxon>
    </lineage>
</organism>
<proteinExistence type="predicted"/>
<reference evidence="1" key="2">
    <citation type="journal article" date="2015" name="Data Brief">
        <title>Shoot transcriptome of the giant reed, Arundo donax.</title>
        <authorList>
            <person name="Barrero R.A."/>
            <person name="Guerrero F.D."/>
            <person name="Moolhuijzen P."/>
            <person name="Goolsby J.A."/>
            <person name="Tidwell J."/>
            <person name="Bellgard S.E."/>
            <person name="Bellgard M.I."/>
        </authorList>
    </citation>
    <scope>NUCLEOTIDE SEQUENCE</scope>
    <source>
        <tissue evidence="1">Shoot tissue taken approximately 20 cm above the soil surface</tissue>
    </source>
</reference>
<protein>
    <submittedName>
        <fullName evidence="1">Uncharacterized protein</fullName>
    </submittedName>
</protein>
<name>A0A0A9AXM8_ARUDO</name>
<reference evidence="1" key="1">
    <citation type="submission" date="2014-09" db="EMBL/GenBank/DDBJ databases">
        <authorList>
            <person name="Magalhaes I.L.F."/>
            <person name="Oliveira U."/>
            <person name="Santos F.R."/>
            <person name="Vidigal T.H.D.A."/>
            <person name="Brescovit A.D."/>
            <person name="Santos A.J."/>
        </authorList>
    </citation>
    <scope>NUCLEOTIDE SEQUENCE</scope>
    <source>
        <tissue evidence="1">Shoot tissue taken approximately 20 cm above the soil surface</tissue>
    </source>
</reference>
<sequence length="26" mass="3313">MAQRESDSLRLYHSVWGFFIWIRDWL</sequence>